<dbReference type="PIRSF" id="PIRSF036794">
    <property type="entry name" value="UCP_erythr_ester"/>
    <property type="match status" value="1"/>
</dbReference>
<proteinExistence type="predicted"/>
<dbReference type="HOGENOM" id="CLU_026490_2_1_11"/>
<dbReference type="STRING" id="446470.Snas_3682"/>
<gene>
    <name evidence="1" type="ordered locus">Snas_3682</name>
</gene>
<dbReference type="eggNOG" id="COG2312">
    <property type="taxonomic scope" value="Bacteria"/>
</dbReference>
<dbReference type="Pfam" id="PF05139">
    <property type="entry name" value="Erythro_esteras"/>
    <property type="match status" value="1"/>
</dbReference>
<keyword evidence="2" id="KW-1185">Reference proteome</keyword>
<dbReference type="RefSeq" id="WP_013018910.1">
    <property type="nucleotide sequence ID" value="NC_013947.1"/>
</dbReference>
<dbReference type="Gene3D" id="3.40.1660.10">
    <property type="entry name" value="EreA-like (biosynthetic domain)"/>
    <property type="match status" value="1"/>
</dbReference>
<dbReference type="OrthoDB" id="9810066at2"/>
<dbReference type="PANTHER" id="PTHR31299">
    <property type="entry name" value="ESTERASE, PUTATIVE (AFU_ORTHOLOGUE AFUA_1G05850)-RELATED"/>
    <property type="match status" value="1"/>
</dbReference>
<dbReference type="EMBL" id="CP001778">
    <property type="protein sequence ID" value="ADD43339.1"/>
    <property type="molecule type" value="Genomic_DNA"/>
</dbReference>
<evidence type="ECO:0000313" key="2">
    <source>
        <dbReference type="Proteomes" id="UP000000844"/>
    </source>
</evidence>
<dbReference type="InterPro" id="IPR052036">
    <property type="entry name" value="Hydrolase/PRTase-associated"/>
</dbReference>
<dbReference type="InterPro" id="IPR014622">
    <property type="entry name" value="UCP036794_erythomycin"/>
</dbReference>
<dbReference type="Gene3D" id="3.30.1870.10">
    <property type="entry name" value="EreA-like, domain 2"/>
    <property type="match status" value="1"/>
</dbReference>
<dbReference type="InterPro" id="IPR007815">
    <property type="entry name" value="Emycin_Estase"/>
</dbReference>
<dbReference type="SUPFAM" id="SSF159501">
    <property type="entry name" value="EreA/ChaN-like"/>
    <property type="match status" value="1"/>
</dbReference>
<sequence>MTQPDQDPQRQEFIQWARTHGHPLTGADGDPDVADLAPLSGVVGDARLVGLGETWHPVHEFLALHFRMTQYLIEHKGFTAVLLEGSLATARHLDDYVQGRRDDLSDVAVSSLWENAETVSFMDWLREHNAALPPHHRVRIFGLDNYFLIMEDVTAPGTGFEAVLEYLRRVDPDDTPPHLDVVRQVFSGFATDAASPTERRKANFSYFGTLDIPTRDRFRAALDHIIERLTDNRTEYLDRTDAEDFAWALHRATVIRQAQDMYETLQQSFADGLAEHVRAIVHNVQWCVDQLGDDGKAVILATGVHLTRGPWTYTTHDTPIPSVGALLSETYGDDLVVLSTCFGSGRFDPPNLVTGTVDIPEAAADSLDTALAATGAAALLVDLRGRTSPPPPVSWLSTPHPLRPMQNVANPPRYRLAEALDAVIYIDHVHAHQPRH</sequence>
<dbReference type="Gene3D" id="1.20.1440.30">
    <property type="entry name" value="Biosynthetic Protein domain"/>
    <property type="match status" value="1"/>
</dbReference>
<dbReference type="GO" id="GO:0046677">
    <property type="term" value="P:response to antibiotic"/>
    <property type="evidence" value="ECO:0007669"/>
    <property type="project" value="InterPro"/>
</dbReference>
<dbReference type="KEGG" id="sna:Snas_3682"/>
<protein>
    <submittedName>
        <fullName evidence="1">Erythromycin esterase</fullName>
    </submittedName>
</protein>
<dbReference type="CDD" id="cd14728">
    <property type="entry name" value="Ere-like"/>
    <property type="match status" value="1"/>
</dbReference>
<dbReference type="PANTHER" id="PTHR31299:SF0">
    <property type="entry name" value="ESTERASE, PUTATIVE (AFU_ORTHOLOGUE AFUA_1G05850)-RELATED"/>
    <property type="match status" value="1"/>
</dbReference>
<organism evidence="1 2">
    <name type="scientific">Stackebrandtia nassauensis (strain DSM 44728 / CIP 108903 / NRRL B-16338 / NBRC 102104 / LLR-40K-21)</name>
    <dbReference type="NCBI Taxonomy" id="446470"/>
    <lineage>
        <taxon>Bacteria</taxon>
        <taxon>Bacillati</taxon>
        <taxon>Actinomycetota</taxon>
        <taxon>Actinomycetes</taxon>
        <taxon>Glycomycetales</taxon>
        <taxon>Glycomycetaceae</taxon>
        <taxon>Stackebrandtia</taxon>
    </lineage>
</organism>
<evidence type="ECO:0000313" key="1">
    <source>
        <dbReference type="EMBL" id="ADD43339.1"/>
    </source>
</evidence>
<accession>D3PXK9</accession>
<reference evidence="1 2" key="1">
    <citation type="journal article" date="2009" name="Stand. Genomic Sci.">
        <title>Complete genome sequence of Stackebrandtia nassauensis type strain (LLR-40K-21).</title>
        <authorList>
            <person name="Munk C."/>
            <person name="Lapidus A."/>
            <person name="Copeland A."/>
            <person name="Jando M."/>
            <person name="Mayilraj S."/>
            <person name="Glavina Del Rio T."/>
            <person name="Nolan M."/>
            <person name="Chen F."/>
            <person name="Lucas S."/>
            <person name="Tice H."/>
            <person name="Cheng J.F."/>
            <person name="Han C."/>
            <person name="Detter J.C."/>
            <person name="Bruce D."/>
            <person name="Goodwin L."/>
            <person name="Chain P."/>
            <person name="Pitluck S."/>
            <person name="Goker M."/>
            <person name="Ovchinikova G."/>
            <person name="Pati A."/>
            <person name="Ivanova N."/>
            <person name="Mavromatis K."/>
            <person name="Chen A."/>
            <person name="Palaniappan K."/>
            <person name="Land M."/>
            <person name="Hauser L."/>
            <person name="Chang Y.J."/>
            <person name="Jeffries C.D."/>
            <person name="Bristow J."/>
            <person name="Eisen J.A."/>
            <person name="Markowitz V."/>
            <person name="Hugenholtz P."/>
            <person name="Kyrpides N.C."/>
            <person name="Klenk H.P."/>
        </authorList>
    </citation>
    <scope>NUCLEOTIDE SEQUENCE [LARGE SCALE GENOMIC DNA]</scope>
    <source>
        <strain evidence="2">DSM 44728 / CIP 108903 / NRRL B-16338 / NBRC 102104 / LLR-40K-21</strain>
    </source>
</reference>
<dbReference type="AlphaFoldDB" id="D3PXK9"/>
<name>D3PXK9_STANL</name>
<dbReference type="Proteomes" id="UP000000844">
    <property type="component" value="Chromosome"/>
</dbReference>